<dbReference type="EMBL" id="VJMH01006817">
    <property type="protein sequence ID" value="KAF0687861.1"/>
    <property type="molecule type" value="Genomic_DNA"/>
</dbReference>
<keyword evidence="4 6" id="KW-0663">Pyridoxal phosphate</keyword>
<protein>
    <submittedName>
        <fullName evidence="9">Aste57867_20448 protein</fullName>
    </submittedName>
</protein>
<dbReference type="PANTHER" id="PTHR45677:SF8">
    <property type="entry name" value="CYSTEINE SULFINIC ACID DECARBOXYLASE"/>
    <property type="match status" value="1"/>
</dbReference>
<reference evidence="9 10" key="1">
    <citation type="submission" date="2019-03" db="EMBL/GenBank/DDBJ databases">
        <authorList>
            <person name="Gaulin E."/>
            <person name="Dumas B."/>
        </authorList>
    </citation>
    <scope>NUCLEOTIDE SEQUENCE [LARGE SCALE GENOMIC DNA]</scope>
    <source>
        <strain evidence="9">CBS 568.67</strain>
    </source>
</reference>
<sequence length="513" mass="55135">MGQSTSPSLAIDGDEIRAAAKHAVDLGLAHHEAYFTNPPGIRSSSAIRDVDGPWANASLAAAEYDPPTAPAASMDSLLSYVRDNVVGDAAGTNTATPTNLAFVCGGLLPQANALDFYLHSINPYGNVWYMAPFLQRLEVNVIHWFCRVVGYPRPHSLGIFSDGASMANHHAIVLARQKAFPDNHDIARGTMYLSRDAHFCLAKGARMAGIVPEHCRVIETDSQGRMRVDALAAQLEADVAAGLVPFFIATALGTTSLGAVDDLLSIAALAKAFGCHLHCDGAMGGLFLLTDRGKNVMQGVELSDSVCFDFHKSLGLPLATSLLVVKDRNDLVDGFRSANANDYLPQASHASTRYFLGSEAEFDHDLIAFTDCSPELSRAPKGVKVWWMLKLHGFDAWRAHADLLLDCAAYARAELASVRGILLGPSGLEVVTFRVATDPDCSTVDAMNAKTTAFVAAVNQRHKVRMSMAAYTPDKGPKYTLARVCFQHVAVTRAVVDLLVAEVRAVAELSRDQ</sequence>
<evidence type="ECO:0000256" key="4">
    <source>
        <dbReference type="ARBA" id="ARBA00022898"/>
    </source>
</evidence>
<dbReference type="GO" id="GO:0019752">
    <property type="term" value="P:carboxylic acid metabolic process"/>
    <property type="evidence" value="ECO:0007669"/>
    <property type="project" value="InterPro"/>
</dbReference>
<comment type="similarity">
    <text evidence="2 7">Belongs to the group II decarboxylase family.</text>
</comment>
<evidence type="ECO:0000256" key="5">
    <source>
        <dbReference type="ARBA" id="ARBA00023239"/>
    </source>
</evidence>
<dbReference type="InterPro" id="IPR015424">
    <property type="entry name" value="PyrdxlP-dep_Trfase"/>
</dbReference>
<evidence type="ECO:0000256" key="7">
    <source>
        <dbReference type="RuleBase" id="RU000382"/>
    </source>
</evidence>
<comment type="cofactor">
    <cofactor evidence="1 6 7">
        <name>pyridoxal 5'-phosphate</name>
        <dbReference type="ChEBI" id="CHEBI:597326"/>
    </cofactor>
</comment>
<evidence type="ECO:0000256" key="3">
    <source>
        <dbReference type="ARBA" id="ARBA00022793"/>
    </source>
</evidence>
<dbReference type="Gene3D" id="3.40.640.10">
    <property type="entry name" value="Type I PLP-dependent aspartate aminotransferase-like (Major domain)"/>
    <property type="match status" value="1"/>
</dbReference>
<dbReference type="OrthoDB" id="639767at2759"/>
<gene>
    <name evidence="9" type="primary">Aste57867_20448</name>
    <name evidence="8" type="ORF">As57867_020382</name>
    <name evidence="9" type="ORF">ASTE57867_20448</name>
</gene>
<dbReference type="GO" id="GO:0005737">
    <property type="term" value="C:cytoplasm"/>
    <property type="evidence" value="ECO:0007669"/>
    <property type="project" value="TreeGrafter"/>
</dbReference>
<keyword evidence="3" id="KW-0210">Decarboxylase</keyword>
<reference evidence="8" key="2">
    <citation type="submission" date="2019-06" db="EMBL/GenBank/DDBJ databases">
        <title>Genomics analysis of Aphanomyces spp. identifies a new class of oomycete effector associated with host adaptation.</title>
        <authorList>
            <person name="Gaulin E."/>
        </authorList>
    </citation>
    <scope>NUCLEOTIDE SEQUENCE</scope>
    <source>
        <strain evidence="8">CBS 578.67</strain>
    </source>
</reference>
<evidence type="ECO:0000256" key="2">
    <source>
        <dbReference type="ARBA" id="ARBA00009533"/>
    </source>
</evidence>
<evidence type="ECO:0000256" key="6">
    <source>
        <dbReference type="PIRSR" id="PIRSR602129-50"/>
    </source>
</evidence>
<accession>A0A485LH09</accession>
<evidence type="ECO:0000313" key="9">
    <source>
        <dbReference type="EMBL" id="VFT97134.1"/>
    </source>
</evidence>
<dbReference type="SUPFAM" id="SSF53383">
    <property type="entry name" value="PLP-dependent transferases"/>
    <property type="match status" value="1"/>
</dbReference>
<dbReference type="EMBL" id="CAADRA010006840">
    <property type="protein sequence ID" value="VFT97134.1"/>
    <property type="molecule type" value="Genomic_DNA"/>
</dbReference>
<keyword evidence="10" id="KW-1185">Reference proteome</keyword>
<dbReference type="AlphaFoldDB" id="A0A485LH09"/>
<dbReference type="Gene3D" id="3.90.1150.170">
    <property type="match status" value="1"/>
</dbReference>
<name>A0A485LH09_9STRA</name>
<dbReference type="InterPro" id="IPR002129">
    <property type="entry name" value="PyrdxlP-dep_de-COase"/>
</dbReference>
<dbReference type="GO" id="GO:0016831">
    <property type="term" value="F:carboxy-lyase activity"/>
    <property type="evidence" value="ECO:0007669"/>
    <property type="project" value="UniProtKB-KW"/>
</dbReference>
<dbReference type="GO" id="GO:0030170">
    <property type="term" value="F:pyridoxal phosphate binding"/>
    <property type="evidence" value="ECO:0007669"/>
    <property type="project" value="InterPro"/>
</dbReference>
<evidence type="ECO:0000256" key="1">
    <source>
        <dbReference type="ARBA" id="ARBA00001933"/>
    </source>
</evidence>
<dbReference type="InterPro" id="IPR015421">
    <property type="entry name" value="PyrdxlP-dep_Trfase_major"/>
</dbReference>
<organism evidence="9 10">
    <name type="scientific">Aphanomyces stellatus</name>
    <dbReference type="NCBI Taxonomy" id="120398"/>
    <lineage>
        <taxon>Eukaryota</taxon>
        <taxon>Sar</taxon>
        <taxon>Stramenopiles</taxon>
        <taxon>Oomycota</taxon>
        <taxon>Saprolegniomycetes</taxon>
        <taxon>Saprolegniales</taxon>
        <taxon>Verrucalvaceae</taxon>
        <taxon>Aphanomyces</taxon>
    </lineage>
</organism>
<keyword evidence="5 7" id="KW-0456">Lyase</keyword>
<evidence type="ECO:0000313" key="8">
    <source>
        <dbReference type="EMBL" id="KAF0687861.1"/>
    </source>
</evidence>
<dbReference type="Pfam" id="PF00282">
    <property type="entry name" value="Pyridoxal_deC"/>
    <property type="match status" value="1"/>
</dbReference>
<proteinExistence type="inferred from homology"/>
<dbReference type="Proteomes" id="UP000332933">
    <property type="component" value="Unassembled WGS sequence"/>
</dbReference>
<dbReference type="PANTHER" id="PTHR45677">
    <property type="entry name" value="GLUTAMATE DECARBOXYLASE-RELATED"/>
    <property type="match status" value="1"/>
</dbReference>
<feature type="modified residue" description="N6-(pyridoxal phosphate)lysine" evidence="6">
    <location>
        <position position="312"/>
    </location>
</feature>
<evidence type="ECO:0000313" key="10">
    <source>
        <dbReference type="Proteomes" id="UP000332933"/>
    </source>
</evidence>